<dbReference type="InterPro" id="IPR036390">
    <property type="entry name" value="WH_DNA-bd_sf"/>
</dbReference>
<evidence type="ECO:0000313" key="2">
    <source>
        <dbReference type="EMBL" id="MDQ0318761.1"/>
    </source>
</evidence>
<name>A0ABU0BKI5_9HYPH</name>
<protein>
    <recommendedName>
        <fullName evidence="4">Helix-turn-helix domain-containing protein</fullName>
    </recommendedName>
</protein>
<evidence type="ECO:0000313" key="3">
    <source>
        <dbReference type="Proteomes" id="UP001230207"/>
    </source>
</evidence>
<dbReference type="Gene3D" id="1.10.10.10">
    <property type="entry name" value="Winged helix-like DNA-binding domain superfamily/Winged helix DNA-binding domain"/>
    <property type="match status" value="1"/>
</dbReference>
<dbReference type="EMBL" id="JAUSVF010000001">
    <property type="protein sequence ID" value="MDQ0318761.1"/>
    <property type="molecule type" value="Genomic_DNA"/>
</dbReference>
<dbReference type="RefSeq" id="WP_307227088.1">
    <property type="nucleotide sequence ID" value="NZ_JAUSVF010000001.1"/>
</dbReference>
<dbReference type="Proteomes" id="UP001230207">
    <property type="component" value="Unassembled WGS sequence"/>
</dbReference>
<feature type="region of interest" description="Disordered" evidence="1">
    <location>
        <begin position="111"/>
        <end position="143"/>
    </location>
</feature>
<accession>A0ABU0BKI5</accession>
<dbReference type="InterPro" id="IPR036388">
    <property type="entry name" value="WH-like_DNA-bd_sf"/>
</dbReference>
<proteinExistence type="predicted"/>
<organism evidence="2 3">
    <name type="scientific">Pararhizobium capsulatum DSM 1112</name>
    <dbReference type="NCBI Taxonomy" id="1121113"/>
    <lineage>
        <taxon>Bacteria</taxon>
        <taxon>Pseudomonadati</taxon>
        <taxon>Pseudomonadota</taxon>
        <taxon>Alphaproteobacteria</taxon>
        <taxon>Hyphomicrobiales</taxon>
        <taxon>Rhizobiaceae</taxon>
        <taxon>Rhizobium/Agrobacterium group</taxon>
        <taxon>Pararhizobium</taxon>
    </lineage>
</organism>
<reference evidence="2 3" key="1">
    <citation type="submission" date="2023-07" db="EMBL/GenBank/DDBJ databases">
        <title>Genomic Encyclopedia of Type Strains, Phase IV (KMG-IV): sequencing the most valuable type-strain genomes for metagenomic binning, comparative biology and taxonomic classification.</title>
        <authorList>
            <person name="Goeker M."/>
        </authorList>
    </citation>
    <scope>NUCLEOTIDE SEQUENCE [LARGE SCALE GENOMIC DNA]</scope>
    <source>
        <strain evidence="2 3">DSM 1112</strain>
    </source>
</reference>
<dbReference type="SUPFAM" id="SSF46785">
    <property type="entry name" value="Winged helix' DNA-binding domain"/>
    <property type="match status" value="1"/>
</dbReference>
<keyword evidence="3" id="KW-1185">Reference proteome</keyword>
<gene>
    <name evidence="2" type="ORF">QO002_000899</name>
</gene>
<comment type="caution">
    <text evidence="2">The sequence shown here is derived from an EMBL/GenBank/DDBJ whole genome shotgun (WGS) entry which is preliminary data.</text>
</comment>
<evidence type="ECO:0000256" key="1">
    <source>
        <dbReference type="SAM" id="MobiDB-lite"/>
    </source>
</evidence>
<sequence>MSKVTTLNFFVALPGRVLSDDDLTALDFRVLGVVAAHDRMGRNGQCCWAGQKKLAAMVKCDPTRLSNSLSKLVNRKYLQELRDENDKRRKGFRVIYVADKDAAAIGSKVRDRLPDGNVNSASDRLPDGNASGPDRLPNSHLNGNTEVMKGKINQALKSAMPNPNIFCEAEHIPLKGGFGGGKKPPDRVLADLLGNGDSGAGWNMLTQLPDEVLHHLRERYAAGDLDPGDLLQARDAIRKAANYG</sequence>
<evidence type="ECO:0008006" key="4">
    <source>
        <dbReference type="Google" id="ProtNLM"/>
    </source>
</evidence>